<reference evidence="1" key="1">
    <citation type="submission" date="2021-01" db="EMBL/GenBank/DDBJ databases">
        <title>A chromosome-scale assembly of European eel, Anguilla anguilla.</title>
        <authorList>
            <person name="Henkel C."/>
            <person name="Jong-Raadsen S.A."/>
            <person name="Dufour S."/>
            <person name="Weltzien F.-A."/>
            <person name="Palstra A.P."/>
            <person name="Pelster B."/>
            <person name="Spaink H.P."/>
            <person name="Van Den Thillart G.E."/>
            <person name="Jansen H."/>
            <person name="Zahm M."/>
            <person name="Klopp C."/>
            <person name="Cedric C."/>
            <person name="Louis A."/>
            <person name="Berthelot C."/>
            <person name="Parey E."/>
            <person name="Roest Crollius H."/>
            <person name="Montfort J."/>
            <person name="Robinson-Rechavi M."/>
            <person name="Bucao C."/>
            <person name="Bouchez O."/>
            <person name="Gislard M."/>
            <person name="Lluch J."/>
            <person name="Milhes M."/>
            <person name="Lampietro C."/>
            <person name="Lopez Roques C."/>
            <person name="Donnadieu C."/>
            <person name="Braasch I."/>
            <person name="Desvignes T."/>
            <person name="Postlethwait J."/>
            <person name="Bobe J."/>
            <person name="Guiguen Y."/>
            <person name="Dirks R."/>
        </authorList>
    </citation>
    <scope>NUCLEOTIDE SEQUENCE</scope>
    <source>
        <strain evidence="1">Tag_6206</strain>
        <tissue evidence="1">Liver</tissue>
    </source>
</reference>
<comment type="caution">
    <text evidence="1">The sequence shown here is derived from an EMBL/GenBank/DDBJ whole genome shotgun (WGS) entry which is preliminary data.</text>
</comment>
<dbReference type="AlphaFoldDB" id="A0A9D3M613"/>
<dbReference type="Proteomes" id="UP001044222">
    <property type="component" value="Chromosome 10"/>
</dbReference>
<evidence type="ECO:0000313" key="2">
    <source>
        <dbReference type="Proteomes" id="UP001044222"/>
    </source>
</evidence>
<dbReference type="EMBL" id="JAFIRN010000010">
    <property type="protein sequence ID" value="KAG5841450.1"/>
    <property type="molecule type" value="Genomic_DNA"/>
</dbReference>
<organism evidence="1 2">
    <name type="scientific">Anguilla anguilla</name>
    <name type="common">European freshwater eel</name>
    <name type="synonym">Muraena anguilla</name>
    <dbReference type="NCBI Taxonomy" id="7936"/>
    <lineage>
        <taxon>Eukaryota</taxon>
        <taxon>Metazoa</taxon>
        <taxon>Chordata</taxon>
        <taxon>Craniata</taxon>
        <taxon>Vertebrata</taxon>
        <taxon>Euteleostomi</taxon>
        <taxon>Actinopterygii</taxon>
        <taxon>Neopterygii</taxon>
        <taxon>Teleostei</taxon>
        <taxon>Anguilliformes</taxon>
        <taxon>Anguillidae</taxon>
        <taxon>Anguilla</taxon>
    </lineage>
</organism>
<keyword evidence="2" id="KW-1185">Reference proteome</keyword>
<evidence type="ECO:0000313" key="1">
    <source>
        <dbReference type="EMBL" id="KAG5841450.1"/>
    </source>
</evidence>
<sequence>MFIIGAVICTILSLRNLETRVPYPGTFYSRNDLVNYQKIMLSIIGTCGIGVSRQRYS</sequence>
<gene>
    <name evidence="1" type="ORF">ANANG_G00199630</name>
</gene>
<protein>
    <submittedName>
        <fullName evidence="1">Uncharacterized protein</fullName>
    </submittedName>
</protein>
<proteinExistence type="predicted"/>
<name>A0A9D3M613_ANGAN</name>
<accession>A0A9D3M613</accession>